<sequence length="72" mass="7896">NCEFTDHRSTFVPAEDPSCPCGEPMQTREHIIALCPLFENSGSILRTASEDLIISDLLGTEKGVEALVEFLT</sequence>
<reference evidence="2" key="2">
    <citation type="submission" date="2015-01" db="EMBL/GenBank/DDBJ databases">
        <title>Evolutionary Origins and Diversification of the Mycorrhizal Mutualists.</title>
        <authorList>
            <consortium name="DOE Joint Genome Institute"/>
            <consortium name="Mycorrhizal Genomics Consortium"/>
            <person name="Kohler A."/>
            <person name="Kuo A."/>
            <person name="Nagy L.G."/>
            <person name="Floudas D."/>
            <person name="Copeland A."/>
            <person name="Barry K.W."/>
            <person name="Cichocki N."/>
            <person name="Veneault-Fourrey C."/>
            <person name="LaButti K."/>
            <person name="Lindquist E.A."/>
            <person name="Lipzen A."/>
            <person name="Lundell T."/>
            <person name="Morin E."/>
            <person name="Murat C."/>
            <person name="Riley R."/>
            <person name="Ohm R."/>
            <person name="Sun H."/>
            <person name="Tunlid A."/>
            <person name="Henrissat B."/>
            <person name="Grigoriev I.V."/>
            <person name="Hibbett D.S."/>
            <person name="Martin F."/>
        </authorList>
    </citation>
    <scope>NUCLEOTIDE SEQUENCE [LARGE SCALE GENOMIC DNA]</scope>
    <source>
        <strain evidence="2">441</strain>
    </source>
</reference>
<name>A0A0C9YUL9_9AGAM</name>
<proteinExistence type="predicted"/>
<keyword evidence="2" id="KW-1185">Reference proteome</keyword>
<gene>
    <name evidence="1" type="ORF">PISMIDRAFT_122546</name>
</gene>
<dbReference type="Proteomes" id="UP000054018">
    <property type="component" value="Unassembled WGS sequence"/>
</dbReference>
<feature type="non-terminal residue" evidence="1">
    <location>
        <position position="1"/>
    </location>
</feature>
<dbReference type="AlphaFoldDB" id="A0A0C9YUL9"/>
<evidence type="ECO:0000313" key="1">
    <source>
        <dbReference type="EMBL" id="KIK11513.1"/>
    </source>
</evidence>
<dbReference type="OrthoDB" id="3229437at2759"/>
<organism evidence="1 2">
    <name type="scientific">Pisolithus microcarpus 441</name>
    <dbReference type="NCBI Taxonomy" id="765257"/>
    <lineage>
        <taxon>Eukaryota</taxon>
        <taxon>Fungi</taxon>
        <taxon>Dikarya</taxon>
        <taxon>Basidiomycota</taxon>
        <taxon>Agaricomycotina</taxon>
        <taxon>Agaricomycetes</taxon>
        <taxon>Agaricomycetidae</taxon>
        <taxon>Boletales</taxon>
        <taxon>Sclerodermatineae</taxon>
        <taxon>Pisolithaceae</taxon>
        <taxon>Pisolithus</taxon>
    </lineage>
</organism>
<dbReference type="STRING" id="765257.A0A0C9YUL9"/>
<dbReference type="HOGENOM" id="CLU_163773_0_0_1"/>
<accession>A0A0C9YUL9</accession>
<protein>
    <submittedName>
        <fullName evidence="1">Uncharacterized protein</fullName>
    </submittedName>
</protein>
<evidence type="ECO:0000313" key="2">
    <source>
        <dbReference type="Proteomes" id="UP000054018"/>
    </source>
</evidence>
<reference evidence="1 2" key="1">
    <citation type="submission" date="2014-04" db="EMBL/GenBank/DDBJ databases">
        <authorList>
            <consortium name="DOE Joint Genome Institute"/>
            <person name="Kuo A."/>
            <person name="Kohler A."/>
            <person name="Costa M.D."/>
            <person name="Nagy L.G."/>
            <person name="Floudas D."/>
            <person name="Copeland A."/>
            <person name="Barry K.W."/>
            <person name="Cichocki N."/>
            <person name="Veneault-Fourrey C."/>
            <person name="LaButti K."/>
            <person name="Lindquist E.A."/>
            <person name="Lipzen A."/>
            <person name="Lundell T."/>
            <person name="Morin E."/>
            <person name="Murat C."/>
            <person name="Sun H."/>
            <person name="Tunlid A."/>
            <person name="Henrissat B."/>
            <person name="Grigoriev I.V."/>
            <person name="Hibbett D.S."/>
            <person name="Martin F."/>
            <person name="Nordberg H.P."/>
            <person name="Cantor M.N."/>
            <person name="Hua S.X."/>
        </authorList>
    </citation>
    <scope>NUCLEOTIDE SEQUENCE [LARGE SCALE GENOMIC DNA]</scope>
    <source>
        <strain evidence="1 2">441</strain>
    </source>
</reference>
<dbReference type="EMBL" id="KN834200">
    <property type="protein sequence ID" value="KIK11513.1"/>
    <property type="molecule type" value="Genomic_DNA"/>
</dbReference>